<evidence type="ECO:0000256" key="4">
    <source>
        <dbReference type="ARBA" id="ARBA00023136"/>
    </source>
</evidence>
<feature type="domain" description="RagB/SusD" evidence="6">
    <location>
        <begin position="358"/>
        <end position="653"/>
    </location>
</feature>
<dbReference type="GO" id="GO:0009279">
    <property type="term" value="C:cell outer membrane"/>
    <property type="evidence" value="ECO:0007669"/>
    <property type="project" value="UniProtKB-SubCell"/>
</dbReference>
<dbReference type="PROSITE" id="PS51257">
    <property type="entry name" value="PROKAR_LIPOPROTEIN"/>
    <property type="match status" value="1"/>
</dbReference>
<dbReference type="AlphaFoldDB" id="A0A4R6T2E5"/>
<comment type="subcellular location">
    <subcellularLocation>
        <location evidence="1">Cell outer membrane</location>
    </subcellularLocation>
</comment>
<sequence>MKAIKLGVIVLFTIMLQSCQKYLDIIPDNVPTIDYAFHLRSSAERYLFTCYSYLPNNGNLGVNPGFNAADEVWYFYPMDASGISESVSNIAKGLQNVQSPLANYWNGGNQGKPYFQAIRDCNTFLENIDKVVDLEEYERERWKAEVLFLKAYYHFFLVRMYGPIPLIKENLPLESTPEQVKIYRQPVNECFDYIVELLDQAIANESLPDNISGVENTELGRITRATALAVKAKVMVTAASPLFNGGSASFFKLTDNRGKELFNTTVDPQKWVNAAEACKRAVEFAEGQGFGLHTFGGSFSYTINDTIKTQLDIRTAVTERENNNETLWAFTNSRVSDLQRYLMPQILAGDRGVDAVTPRGTIAPTLKMVRQYYTDKGLPISYDKDWVGSSDEELITAATEDRYYVKKGQVTVKLHYDREPRFYASIGFDRGIWFGNATNNYNVTQENATTSGMLYIQGRSGELSARFGVSGYSITSYQIKKLVDIRSLQNPQMPAANIYGYSWPEFRMADLYLLYAEALNEVGGYSPEVSKWVNKIRVRAGIPTVERSWDTYSTQPGYYTNKENMRQIIHQERTNELAFEGHRYWDLKRWLTAHTRDNLNGPVHGWDIEQKDPQSFYRPVLLFNQRFAMRDYFTPIQLSELQINTNLVQNPGW</sequence>
<dbReference type="InterPro" id="IPR011990">
    <property type="entry name" value="TPR-like_helical_dom_sf"/>
</dbReference>
<protein>
    <submittedName>
        <fullName evidence="8">Putative outer membrane starch-binding protein</fullName>
    </submittedName>
</protein>
<feature type="domain" description="SusD-like N-terminal" evidence="7">
    <location>
        <begin position="98"/>
        <end position="234"/>
    </location>
</feature>
<dbReference type="InterPro" id="IPR033985">
    <property type="entry name" value="SusD-like_N"/>
</dbReference>
<name>A0A4R6T2E5_9SPHI</name>
<gene>
    <name evidence="8" type="ORF">ATK78_0634</name>
</gene>
<dbReference type="RefSeq" id="WP_133574582.1">
    <property type="nucleotide sequence ID" value="NZ_SNYC01000003.1"/>
</dbReference>
<dbReference type="Pfam" id="PF14322">
    <property type="entry name" value="SusD-like_3"/>
    <property type="match status" value="1"/>
</dbReference>
<keyword evidence="3" id="KW-0732">Signal</keyword>
<evidence type="ECO:0000259" key="7">
    <source>
        <dbReference type="Pfam" id="PF14322"/>
    </source>
</evidence>
<dbReference type="InterPro" id="IPR012944">
    <property type="entry name" value="SusD_RagB_dom"/>
</dbReference>
<dbReference type="Gene3D" id="1.25.40.390">
    <property type="match status" value="1"/>
</dbReference>
<dbReference type="SUPFAM" id="SSF48452">
    <property type="entry name" value="TPR-like"/>
    <property type="match status" value="1"/>
</dbReference>
<evidence type="ECO:0000313" key="9">
    <source>
        <dbReference type="Proteomes" id="UP000295620"/>
    </source>
</evidence>
<dbReference type="Pfam" id="PF07980">
    <property type="entry name" value="SusD_RagB"/>
    <property type="match status" value="1"/>
</dbReference>
<dbReference type="Proteomes" id="UP000295620">
    <property type="component" value="Unassembled WGS sequence"/>
</dbReference>
<evidence type="ECO:0000256" key="3">
    <source>
        <dbReference type="ARBA" id="ARBA00022729"/>
    </source>
</evidence>
<evidence type="ECO:0000259" key="6">
    <source>
        <dbReference type="Pfam" id="PF07980"/>
    </source>
</evidence>
<dbReference type="EMBL" id="SNYC01000003">
    <property type="protein sequence ID" value="TDQ11511.1"/>
    <property type="molecule type" value="Genomic_DNA"/>
</dbReference>
<dbReference type="OrthoDB" id="608091at2"/>
<keyword evidence="5" id="KW-0998">Cell outer membrane</keyword>
<reference evidence="8 9" key="1">
    <citation type="submission" date="2019-03" db="EMBL/GenBank/DDBJ databases">
        <title>Genomic Encyclopedia of Archaeal and Bacterial Type Strains, Phase II (KMG-II): from individual species to whole genera.</title>
        <authorList>
            <person name="Goeker M."/>
        </authorList>
    </citation>
    <scope>NUCLEOTIDE SEQUENCE [LARGE SCALE GENOMIC DNA]</scope>
    <source>
        <strain evidence="8 9">DSM 19035</strain>
    </source>
</reference>
<accession>A0A4R6T2E5</accession>
<keyword evidence="9" id="KW-1185">Reference proteome</keyword>
<evidence type="ECO:0000256" key="5">
    <source>
        <dbReference type="ARBA" id="ARBA00023237"/>
    </source>
</evidence>
<evidence type="ECO:0000256" key="1">
    <source>
        <dbReference type="ARBA" id="ARBA00004442"/>
    </source>
</evidence>
<comment type="caution">
    <text evidence="8">The sequence shown here is derived from an EMBL/GenBank/DDBJ whole genome shotgun (WGS) entry which is preliminary data.</text>
</comment>
<keyword evidence="4" id="KW-0472">Membrane</keyword>
<evidence type="ECO:0000313" key="8">
    <source>
        <dbReference type="EMBL" id="TDQ11511.1"/>
    </source>
</evidence>
<comment type="similarity">
    <text evidence="2">Belongs to the SusD family.</text>
</comment>
<evidence type="ECO:0000256" key="2">
    <source>
        <dbReference type="ARBA" id="ARBA00006275"/>
    </source>
</evidence>
<proteinExistence type="inferred from homology"/>
<organism evidence="8 9">
    <name type="scientific">Pedobacter metabolipauper</name>
    <dbReference type="NCBI Taxonomy" id="425513"/>
    <lineage>
        <taxon>Bacteria</taxon>
        <taxon>Pseudomonadati</taxon>
        <taxon>Bacteroidota</taxon>
        <taxon>Sphingobacteriia</taxon>
        <taxon>Sphingobacteriales</taxon>
        <taxon>Sphingobacteriaceae</taxon>
        <taxon>Pedobacter</taxon>
    </lineage>
</organism>